<sequence length="74" mass="8433">MTIEGDLVSLSFETFKLYQWVYLFLIELQDRGMLLATMMPDPFSVFVGNFGSHVFPQLLDEAAAELLSDGLVQW</sequence>
<protein>
    <submittedName>
        <fullName evidence="1">Uncharacterized protein</fullName>
    </submittedName>
</protein>
<reference evidence="1 2" key="1">
    <citation type="submission" date="2014-04" db="EMBL/GenBank/DDBJ databases">
        <authorList>
            <consortium name="DOE Joint Genome Institute"/>
            <person name="Kuo A."/>
            <person name="Kohler A."/>
            <person name="Jargeat P."/>
            <person name="Nagy L.G."/>
            <person name="Floudas D."/>
            <person name="Copeland A."/>
            <person name="Barry K.W."/>
            <person name="Cichocki N."/>
            <person name="Veneault-Fourrey C."/>
            <person name="LaButti K."/>
            <person name="Lindquist E.A."/>
            <person name="Lipzen A."/>
            <person name="Lundell T."/>
            <person name="Morin E."/>
            <person name="Murat C."/>
            <person name="Sun H."/>
            <person name="Tunlid A."/>
            <person name="Henrissat B."/>
            <person name="Grigoriev I.V."/>
            <person name="Hibbett D.S."/>
            <person name="Martin F."/>
            <person name="Nordberg H.P."/>
            <person name="Cantor M.N."/>
            <person name="Hua S.X."/>
        </authorList>
    </citation>
    <scope>NUCLEOTIDE SEQUENCE [LARGE SCALE GENOMIC DNA]</scope>
    <source>
        <strain evidence="1 2">Ve08.2h10</strain>
    </source>
</reference>
<reference evidence="2" key="2">
    <citation type="submission" date="2015-01" db="EMBL/GenBank/DDBJ databases">
        <title>Evolutionary Origins and Diversification of the Mycorrhizal Mutualists.</title>
        <authorList>
            <consortium name="DOE Joint Genome Institute"/>
            <consortium name="Mycorrhizal Genomics Consortium"/>
            <person name="Kohler A."/>
            <person name="Kuo A."/>
            <person name="Nagy L.G."/>
            <person name="Floudas D."/>
            <person name="Copeland A."/>
            <person name="Barry K.W."/>
            <person name="Cichocki N."/>
            <person name="Veneault-Fourrey C."/>
            <person name="LaButti K."/>
            <person name="Lindquist E.A."/>
            <person name="Lipzen A."/>
            <person name="Lundell T."/>
            <person name="Morin E."/>
            <person name="Murat C."/>
            <person name="Riley R."/>
            <person name="Ohm R."/>
            <person name="Sun H."/>
            <person name="Tunlid A."/>
            <person name="Henrissat B."/>
            <person name="Grigoriev I.V."/>
            <person name="Hibbett D.S."/>
            <person name="Martin F."/>
        </authorList>
    </citation>
    <scope>NUCLEOTIDE SEQUENCE [LARGE SCALE GENOMIC DNA]</scope>
    <source>
        <strain evidence="2">Ve08.2h10</strain>
    </source>
</reference>
<evidence type="ECO:0000313" key="2">
    <source>
        <dbReference type="Proteomes" id="UP000054538"/>
    </source>
</evidence>
<keyword evidence="2" id="KW-1185">Reference proteome</keyword>
<organism evidence="1 2">
    <name type="scientific">Paxillus rubicundulus Ve08.2h10</name>
    <dbReference type="NCBI Taxonomy" id="930991"/>
    <lineage>
        <taxon>Eukaryota</taxon>
        <taxon>Fungi</taxon>
        <taxon>Dikarya</taxon>
        <taxon>Basidiomycota</taxon>
        <taxon>Agaricomycotina</taxon>
        <taxon>Agaricomycetes</taxon>
        <taxon>Agaricomycetidae</taxon>
        <taxon>Boletales</taxon>
        <taxon>Paxilineae</taxon>
        <taxon>Paxillaceae</taxon>
        <taxon>Paxillus</taxon>
    </lineage>
</organism>
<dbReference type="Proteomes" id="UP000054538">
    <property type="component" value="Unassembled WGS sequence"/>
</dbReference>
<dbReference type="EMBL" id="KN825630">
    <property type="protein sequence ID" value="KIK82409.1"/>
    <property type="molecule type" value="Genomic_DNA"/>
</dbReference>
<gene>
    <name evidence="1" type="ORF">PAXRUDRAFT_716004</name>
</gene>
<evidence type="ECO:0000313" key="1">
    <source>
        <dbReference type="EMBL" id="KIK82409.1"/>
    </source>
</evidence>
<dbReference type="InParanoid" id="A0A0D0DKY8"/>
<proteinExistence type="predicted"/>
<accession>A0A0D0DKY8</accession>
<dbReference type="HOGENOM" id="CLU_2688553_0_0_1"/>
<dbReference type="AlphaFoldDB" id="A0A0D0DKY8"/>
<name>A0A0D0DKY8_9AGAM</name>